<evidence type="ECO:0000313" key="2">
    <source>
        <dbReference type="EMBL" id="AAG02871.1"/>
    </source>
</evidence>
<name>Q9EMN4_AMEPV</name>
<organismHost>
    <name type="scientific">Amsacta</name>
    <dbReference type="NCBI Taxonomy" id="340055"/>
</organismHost>
<proteinExistence type="predicted"/>
<keyword evidence="1" id="KW-0472">Membrane</keyword>
<protein>
    <submittedName>
        <fullName evidence="2">AMV165</fullName>
    </submittedName>
</protein>
<accession>Q9EMN4</accession>
<keyword evidence="1" id="KW-1133">Transmembrane helix</keyword>
<keyword evidence="3" id="KW-1185">Reference proteome</keyword>
<feature type="transmembrane region" description="Helical" evidence="1">
    <location>
        <begin position="182"/>
        <end position="202"/>
    </location>
</feature>
<feature type="transmembrane region" description="Helical" evidence="1">
    <location>
        <begin position="214"/>
        <end position="234"/>
    </location>
</feature>
<feature type="transmembrane region" description="Helical" evidence="1">
    <location>
        <begin position="246"/>
        <end position="268"/>
    </location>
</feature>
<evidence type="ECO:0000313" key="3">
    <source>
        <dbReference type="Proteomes" id="UP000000872"/>
    </source>
</evidence>
<dbReference type="GeneID" id="1494755"/>
<dbReference type="EMBL" id="AF250284">
    <property type="protein sequence ID" value="AAG02871.1"/>
    <property type="molecule type" value="Genomic_DNA"/>
</dbReference>
<dbReference type="RefSeq" id="NP_064947.1">
    <property type="nucleotide sequence ID" value="NC_002520.1"/>
</dbReference>
<keyword evidence="1" id="KW-0812">Transmembrane</keyword>
<dbReference type="KEGG" id="vg:1494755"/>
<feature type="transmembrane region" description="Helical" evidence="1">
    <location>
        <begin position="280"/>
        <end position="309"/>
    </location>
</feature>
<gene>
    <name evidence="2" type="primary">AMV165</name>
</gene>
<sequence>MDDIYGINTNSIVNKNPITNAIVNHDTNNVTNTNKTKNNNDIIIKTPISNSKNNKPKPKSKYKIEKDTLSPLIEKDEKSTVVMEIDKITFSDVFRQKKDIIDVDKPKHNDLNKIEMSNVNSTNADIKTEVNIDTKTETIIDTNTNTNTNTYTYKNTQNRKLPPTPDQDLIYKKKITKFYNNYDFMITICMFIINCIILPLIVISDACESFKIDYINSLICGTYLVYTILSIIIILKRKPRCIIRKIIIICIISIQLFIIILSSMVFSIEIFDTNERCSKILTTVIILIVIINLIWSFVKNIIIIINTLFNYNILHMKQNVCDYIV</sequence>
<dbReference type="Proteomes" id="UP000000872">
    <property type="component" value="Segment"/>
</dbReference>
<reference evidence="2 3" key="1">
    <citation type="journal article" date="2000" name="Virology">
        <title>Complete genomic sequence of the Amsacta moorei entomopoxvirus: analysis and comparison with other poxviruses.</title>
        <authorList>
            <person name="Bawden A.L."/>
            <person name="Glassberg K.J."/>
            <person name="Diggans J."/>
            <person name="Shaw R."/>
            <person name="Farmerie W."/>
            <person name="Moyer R.W."/>
        </authorList>
    </citation>
    <scope>NUCLEOTIDE SEQUENCE [LARGE SCALE GENOMIC DNA]</scope>
</reference>
<evidence type="ECO:0000256" key="1">
    <source>
        <dbReference type="SAM" id="Phobius"/>
    </source>
</evidence>
<organism evidence="2 3">
    <name type="scientific">Amsacta moorei entomopoxvirus</name>
    <name type="common">AmEPV</name>
    <dbReference type="NCBI Taxonomy" id="28321"/>
    <lineage>
        <taxon>Viruses</taxon>
        <taxon>Varidnaviria</taxon>
        <taxon>Bamfordvirae</taxon>
        <taxon>Nucleocytoviricota</taxon>
        <taxon>Pokkesviricetes</taxon>
        <taxon>Chitovirales</taxon>
        <taxon>Poxviridae</taxon>
        <taxon>Entomopoxvirinae</taxon>
        <taxon>Betaentomopoxvirus</taxon>
    </lineage>
</organism>